<proteinExistence type="predicted"/>
<dbReference type="PANTHER" id="PTHR11851">
    <property type="entry name" value="METALLOPROTEASE"/>
    <property type="match status" value="1"/>
</dbReference>
<evidence type="ECO:0000313" key="3">
    <source>
        <dbReference type="EMBL" id="ODA35486.1"/>
    </source>
</evidence>
<dbReference type="Proteomes" id="UP000094828">
    <property type="component" value="Unassembled WGS sequence"/>
</dbReference>
<evidence type="ECO:0008006" key="5">
    <source>
        <dbReference type="Google" id="ProtNLM"/>
    </source>
</evidence>
<dbReference type="AlphaFoldDB" id="A0A1C3EQI4"/>
<feature type="domain" description="Peptidase M16 N-terminal" evidence="1">
    <location>
        <begin position="16"/>
        <end position="150"/>
    </location>
</feature>
<dbReference type="Gene3D" id="3.30.830.10">
    <property type="entry name" value="Metalloenzyme, LuxS/M16 peptidase-like"/>
    <property type="match status" value="2"/>
</dbReference>
<dbReference type="InterPro" id="IPR007863">
    <property type="entry name" value="Peptidase_M16_C"/>
</dbReference>
<organism evidence="3 4">
    <name type="scientific">Planctopirus hydrillae</name>
    <dbReference type="NCBI Taxonomy" id="1841610"/>
    <lineage>
        <taxon>Bacteria</taxon>
        <taxon>Pseudomonadati</taxon>
        <taxon>Planctomycetota</taxon>
        <taxon>Planctomycetia</taxon>
        <taxon>Planctomycetales</taxon>
        <taxon>Planctomycetaceae</taxon>
        <taxon>Planctopirus</taxon>
    </lineage>
</organism>
<accession>A0A1C3EQI4</accession>
<evidence type="ECO:0000259" key="2">
    <source>
        <dbReference type="Pfam" id="PF05193"/>
    </source>
</evidence>
<reference evidence="3 4" key="1">
    <citation type="submission" date="2016-05" db="EMBL/GenBank/DDBJ databases">
        <title>Genomic and physiological characterization of Planctopirus sp. isolated from fresh water lake.</title>
        <authorList>
            <person name="Subhash Y."/>
            <person name="Ramana C."/>
        </authorList>
    </citation>
    <scope>NUCLEOTIDE SEQUENCE [LARGE SCALE GENOMIC DNA]</scope>
    <source>
        <strain evidence="3 4">JC280</strain>
    </source>
</reference>
<dbReference type="InterPro" id="IPR011765">
    <property type="entry name" value="Pept_M16_N"/>
</dbReference>
<feature type="domain" description="Peptidase M16 C-terminal" evidence="2">
    <location>
        <begin position="168"/>
        <end position="337"/>
    </location>
</feature>
<dbReference type="OrthoDB" id="9762085at2"/>
<dbReference type="Pfam" id="PF00675">
    <property type="entry name" value="Peptidase_M16"/>
    <property type="match status" value="1"/>
</dbReference>
<name>A0A1C3EQI4_9PLAN</name>
<dbReference type="InterPro" id="IPR050361">
    <property type="entry name" value="MPP/UQCRC_Complex"/>
</dbReference>
<evidence type="ECO:0000313" key="4">
    <source>
        <dbReference type="Proteomes" id="UP000094828"/>
    </source>
</evidence>
<dbReference type="InterPro" id="IPR011249">
    <property type="entry name" value="Metalloenz_LuxS/M16"/>
</dbReference>
<keyword evidence="4" id="KW-1185">Reference proteome</keyword>
<dbReference type="EMBL" id="LYDR01000033">
    <property type="protein sequence ID" value="ODA35486.1"/>
    <property type="molecule type" value="Genomic_DNA"/>
</dbReference>
<dbReference type="SUPFAM" id="SSF63411">
    <property type="entry name" value="LuxS/MPP-like metallohydrolase"/>
    <property type="match status" value="2"/>
</dbReference>
<sequence length="413" mass="45065">MQQQIESIVLPNGLAIVSERMPDTRAAAFCWLLPGGSVYQQPGKAGTSTILADLLFRGAGQRSGRELLGQLSLLGVQNEESITPAHLVLSGVTQARNLVETLPVYADILRRPHLPEEEFDAARSGLEMTLASNEDDPRQKLTLELRRRTYPAPWGIPADGELADLPAIDMDDVRQLAKSSLQPHQAIFSVASSLALNDLLPTLEKLLGDWQPGEITAPPLPPTTGGYDHLTHESQQTQIGIAYPAADSTHPDYLKAWAIVSILSGGMSSRLFTEVREKRGLCYSVSANLHSLKGAARVICSASSQNERAQETLDVLLAELQRLKLGIAGEELARCKALAKSSLVMAQDSTSSRAASIARDWYQLGYVRTLQSLKQQIEDLTVSDLLAYLDRWPLANLQILTVGPQPLVIHFNQ</sequence>
<dbReference type="Pfam" id="PF05193">
    <property type="entry name" value="Peptidase_M16_C"/>
    <property type="match status" value="1"/>
</dbReference>
<evidence type="ECO:0000259" key="1">
    <source>
        <dbReference type="Pfam" id="PF00675"/>
    </source>
</evidence>
<dbReference type="RefSeq" id="WP_068845975.1">
    <property type="nucleotide sequence ID" value="NZ_LYDR01000033.1"/>
</dbReference>
<protein>
    <recommendedName>
        <fullName evidence="5">Peptidase M16 C-terminal domain-containing protein</fullName>
    </recommendedName>
</protein>
<dbReference type="STRING" id="1841610.A6X21_16880"/>
<dbReference type="GO" id="GO:0046872">
    <property type="term" value="F:metal ion binding"/>
    <property type="evidence" value="ECO:0007669"/>
    <property type="project" value="InterPro"/>
</dbReference>
<comment type="caution">
    <text evidence="3">The sequence shown here is derived from an EMBL/GenBank/DDBJ whole genome shotgun (WGS) entry which is preliminary data.</text>
</comment>
<gene>
    <name evidence="3" type="ORF">A6X21_16880</name>
</gene>
<dbReference type="PANTHER" id="PTHR11851:SF219">
    <property type="entry name" value="HYPOTHETICAL ZINC PROTEASE"/>
    <property type="match status" value="1"/>
</dbReference>